<evidence type="ECO:0000256" key="8">
    <source>
        <dbReference type="ARBA" id="ARBA00022989"/>
    </source>
</evidence>
<keyword evidence="6" id="KW-0547">Nucleotide-binding</keyword>
<dbReference type="Pfam" id="PF00664">
    <property type="entry name" value="ABC_membrane"/>
    <property type="match status" value="2"/>
</dbReference>
<evidence type="ECO:0000256" key="3">
    <source>
        <dbReference type="ARBA" id="ARBA00022448"/>
    </source>
</evidence>
<proteinExistence type="inferred from homology"/>
<feature type="domain" description="ABC transmembrane type-1" evidence="14">
    <location>
        <begin position="34"/>
        <end position="300"/>
    </location>
</feature>
<keyword evidence="8 12" id="KW-1133">Transmembrane helix</keyword>
<dbReference type="InterPro" id="IPR011527">
    <property type="entry name" value="ABC1_TM_dom"/>
</dbReference>
<dbReference type="EMBL" id="JAVYJV010000009">
    <property type="protein sequence ID" value="KAK4363505.1"/>
    <property type="molecule type" value="Genomic_DNA"/>
</dbReference>
<comment type="subcellular location">
    <subcellularLocation>
        <location evidence="1">Membrane</location>
        <topology evidence="1">Multi-pass membrane protein</topology>
    </subcellularLocation>
</comment>
<accession>A0AAE1VKI0</accession>
<dbReference type="FunFam" id="3.40.50.300:FF:000205">
    <property type="entry name" value="ABC transporter B family member 4"/>
    <property type="match status" value="1"/>
</dbReference>
<keyword evidence="9 12" id="KW-0472">Membrane</keyword>
<dbReference type="PROSITE" id="PS00211">
    <property type="entry name" value="ABC_TRANSPORTER_1"/>
    <property type="match status" value="2"/>
</dbReference>
<dbReference type="SUPFAM" id="SSF90123">
    <property type="entry name" value="ABC transporter transmembrane region"/>
    <property type="match status" value="2"/>
</dbReference>
<feature type="transmembrane region" description="Helical" evidence="12">
    <location>
        <begin position="159"/>
        <end position="179"/>
    </location>
</feature>
<feature type="transmembrane region" description="Helical" evidence="12">
    <location>
        <begin position="29"/>
        <end position="53"/>
    </location>
</feature>
<keyword evidence="4 12" id="KW-0812">Transmembrane</keyword>
<feature type="domain" description="ABC transmembrane type-1" evidence="14">
    <location>
        <begin position="697"/>
        <end position="984"/>
    </location>
</feature>
<dbReference type="Gene3D" id="1.20.1560.10">
    <property type="entry name" value="ABC transporter type 1, transmembrane domain"/>
    <property type="match status" value="2"/>
</dbReference>
<evidence type="ECO:0000256" key="5">
    <source>
        <dbReference type="ARBA" id="ARBA00022737"/>
    </source>
</evidence>
<dbReference type="GO" id="GO:0016887">
    <property type="term" value="F:ATP hydrolysis activity"/>
    <property type="evidence" value="ECO:0007669"/>
    <property type="project" value="InterPro"/>
</dbReference>
<evidence type="ECO:0000259" key="14">
    <source>
        <dbReference type="PROSITE" id="PS50929"/>
    </source>
</evidence>
<feature type="transmembrane region" description="Helical" evidence="12">
    <location>
        <begin position="185"/>
        <end position="206"/>
    </location>
</feature>
<evidence type="ECO:0008006" key="17">
    <source>
        <dbReference type="Google" id="ProtNLM"/>
    </source>
</evidence>
<organism evidence="15 16">
    <name type="scientific">Anisodus tanguticus</name>
    <dbReference type="NCBI Taxonomy" id="243964"/>
    <lineage>
        <taxon>Eukaryota</taxon>
        <taxon>Viridiplantae</taxon>
        <taxon>Streptophyta</taxon>
        <taxon>Embryophyta</taxon>
        <taxon>Tracheophyta</taxon>
        <taxon>Spermatophyta</taxon>
        <taxon>Magnoliopsida</taxon>
        <taxon>eudicotyledons</taxon>
        <taxon>Gunneridae</taxon>
        <taxon>Pentapetalae</taxon>
        <taxon>asterids</taxon>
        <taxon>lamiids</taxon>
        <taxon>Solanales</taxon>
        <taxon>Solanaceae</taxon>
        <taxon>Solanoideae</taxon>
        <taxon>Hyoscyameae</taxon>
        <taxon>Anisodus</taxon>
    </lineage>
</organism>
<dbReference type="CDD" id="cd18578">
    <property type="entry name" value="ABC_6TM_Pgp_ABCB1_D2_like"/>
    <property type="match status" value="1"/>
</dbReference>
<dbReference type="Proteomes" id="UP001291623">
    <property type="component" value="Unassembled WGS sequence"/>
</dbReference>
<evidence type="ECO:0000313" key="16">
    <source>
        <dbReference type="Proteomes" id="UP001291623"/>
    </source>
</evidence>
<evidence type="ECO:0000256" key="7">
    <source>
        <dbReference type="ARBA" id="ARBA00022840"/>
    </source>
</evidence>
<feature type="transmembrane region" description="Helical" evidence="12">
    <location>
        <begin position="81"/>
        <end position="101"/>
    </location>
</feature>
<evidence type="ECO:0000256" key="12">
    <source>
        <dbReference type="SAM" id="Phobius"/>
    </source>
</evidence>
<dbReference type="InterPro" id="IPR036640">
    <property type="entry name" value="ABC1_TM_sf"/>
</dbReference>
<dbReference type="CDD" id="cd18577">
    <property type="entry name" value="ABC_6TM_Pgp_ABCB1_D1_like"/>
    <property type="match status" value="1"/>
</dbReference>
<evidence type="ECO:0000313" key="15">
    <source>
        <dbReference type="EMBL" id="KAK4363505.1"/>
    </source>
</evidence>
<evidence type="ECO:0000256" key="11">
    <source>
        <dbReference type="SAM" id="MobiDB-lite"/>
    </source>
</evidence>
<gene>
    <name evidence="15" type="ORF">RND71_018746</name>
</gene>
<dbReference type="SMART" id="SM00382">
    <property type="entry name" value="AAA"/>
    <property type="match status" value="2"/>
</dbReference>
<keyword evidence="7" id="KW-0067">ATP-binding</keyword>
<name>A0AAE1VKI0_9SOLA</name>
<evidence type="ECO:0000256" key="1">
    <source>
        <dbReference type="ARBA" id="ARBA00004141"/>
    </source>
</evidence>
<dbReference type="PANTHER" id="PTHR45136:SF2">
    <property type="entry name" value="ABC TRANSPORTER DOMAIN-CONTAINING PROTEIN"/>
    <property type="match status" value="1"/>
</dbReference>
<dbReference type="InterPro" id="IPR027417">
    <property type="entry name" value="P-loop_NTPase"/>
</dbReference>
<feature type="domain" description="ABC transporter" evidence="13">
    <location>
        <begin position="1021"/>
        <end position="1257"/>
    </location>
</feature>
<feature type="transmembrane region" description="Helical" evidence="12">
    <location>
        <begin position="697"/>
        <end position="727"/>
    </location>
</feature>
<feature type="region of interest" description="Disordered" evidence="11">
    <location>
        <begin position="1332"/>
        <end position="1351"/>
    </location>
</feature>
<dbReference type="PROSITE" id="PS50929">
    <property type="entry name" value="ABC_TM1F"/>
    <property type="match status" value="2"/>
</dbReference>
<dbReference type="PROSITE" id="PS50893">
    <property type="entry name" value="ABC_TRANSPORTER_2"/>
    <property type="match status" value="2"/>
</dbReference>
<evidence type="ECO:0000259" key="13">
    <source>
        <dbReference type="PROSITE" id="PS50893"/>
    </source>
</evidence>
<dbReference type="SUPFAM" id="SSF52540">
    <property type="entry name" value="P-loop containing nucleoside triphosphate hydrolases"/>
    <property type="match status" value="2"/>
</dbReference>
<dbReference type="Pfam" id="PF00005">
    <property type="entry name" value="ABC_tran"/>
    <property type="match status" value="2"/>
</dbReference>
<keyword evidence="5" id="KW-0677">Repeat</keyword>
<dbReference type="FunFam" id="1.20.1560.10:FF:000126">
    <property type="entry name" value="Putative ABC transporter B family member 8"/>
    <property type="match status" value="1"/>
</dbReference>
<reference evidence="15" key="1">
    <citation type="submission" date="2023-12" db="EMBL/GenBank/DDBJ databases">
        <title>Genome assembly of Anisodus tanguticus.</title>
        <authorList>
            <person name="Wang Y.-J."/>
        </authorList>
    </citation>
    <scope>NUCLEOTIDE SEQUENCE</scope>
    <source>
        <strain evidence="15">KB-2021</strain>
        <tissue evidence="15">Leaf</tissue>
    </source>
</reference>
<feature type="region of interest" description="Disordered" evidence="11">
    <location>
        <begin position="1271"/>
        <end position="1293"/>
    </location>
</feature>
<feature type="domain" description="ABC transporter" evidence="13">
    <location>
        <begin position="391"/>
        <end position="627"/>
    </location>
</feature>
<comment type="caution">
    <text evidence="15">The sequence shown here is derived from an EMBL/GenBank/DDBJ whole genome shotgun (WGS) entry which is preliminary data.</text>
</comment>
<dbReference type="InterPro" id="IPR017871">
    <property type="entry name" value="ABC_transporter-like_CS"/>
</dbReference>
<feature type="transmembrane region" description="Helical" evidence="12">
    <location>
        <begin position="739"/>
        <end position="761"/>
    </location>
</feature>
<evidence type="ECO:0000256" key="4">
    <source>
        <dbReference type="ARBA" id="ARBA00022692"/>
    </source>
</evidence>
<keyword evidence="10" id="KW-0325">Glycoprotein</keyword>
<dbReference type="GO" id="GO:0140359">
    <property type="term" value="F:ABC-type transporter activity"/>
    <property type="evidence" value="ECO:0007669"/>
    <property type="project" value="InterPro"/>
</dbReference>
<dbReference type="CDD" id="cd03249">
    <property type="entry name" value="ABC_MTABC3_MDL1_MDL2"/>
    <property type="match status" value="1"/>
</dbReference>
<evidence type="ECO:0000256" key="2">
    <source>
        <dbReference type="ARBA" id="ARBA00007577"/>
    </source>
</evidence>
<feature type="region of interest" description="Disordered" evidence="11">
    <location>
        <begin position="633"/>
        <end position="655"/>
    </location>
</feature>
<dbReference type="InterPro" id="IPR003439">
    <property type="entry name" value="ABC_transporter-like_ATP-bd"/>
</dbReference>
<feature type="transmembrane region" description="Helical" evidence="12">
    <location>
        <begin position="263"/>
        <end position="283"/>
    </location>
</feature>
<dbReference type="Gene3D" id="3.40.50.300">
    <property type="entry name" value="P-loop containing nucleotide triphosphate hydrolases"/>
    <property type="match status" value="2"/>
</dbReference>
<sequence>MSSSSKKALENKNRNSIGIILRYADGKDILLMCLGTIGAIGDGISTNCLLVYVNHLFNSLGYGKTQQNNENFMKEIEKCSLYFVLLGLAVMVVAFMEGYCWSKTSERQVLKIRYKYLEAILRQEVGFFDSQEATTSEITNSISKDTSLIQQVLSEKVPLFLMHTTVFISGIGFSAYFSWRLALVALPTIFLLIIPGLIYGKYLLYLSGKSFKEYSKANAIVEQALSSIKTIYSFTAEKSVIERYSLILDGTIKLGMKQGIAKGLAVGSTGLSFAIWALLAWYGSHLIMHKGESGGRIYAAGVSFVLGGLVQEKAGPQGSIVRSLTLHFCKRLFPRFEPVTSRSLGMALPEVKYFTEASVAASRIFDRIDRVPEIDGEDTRGLVLENIRGEVEFRNVKFTYPCRPDTVVLKDFNLKIEAGKTVALVGASGSGKSTVIALIQRFYDTNAGAICIDSVEIKSLQLKWLRGKMGLVSQENALFGTTIKENIMFGKVDATMDEVVTAAMTANAHNFITQLPEGYETKIGERGALLSGGQKQRIAIARAIIKNPVILLLDEATSALDSESEKLVQNALDQAIVGRTTLVVAHKLSTVRNADLIGVVSSGCISELGAHNELMEKNEQYARLAKLERQFSSIDQEQSAEPRISSVSRSSGGIRSSPAVMASPLLIEDIPAQASPLPHPSFSRLLSLNFPEWKQGIMGILSAIAFGSVQPVYALTIGGMISAFYSPSHEEMQSRIQKYCLIFLILCLVSVVLNLCQHYNFAYMGERLTRRIRLRMLEKILTFEAAWFDEEQNSSGALCSKLSNEAAMVKSLAADRVSLLVQSTSAVTVAMVMGLVIAWKLALVMIVVQPLTILCFYTRKVLLSTITGKFVKAQYGSTQIAVEAVYNHRIVTSFGSIHKVLAIFDEAQDEPRKEARKKSWLAGIGIGSAQGLTFICWALDFWYGGKLVNAGEISAADVFKTFFILVSTGKVIAEAGSMTSDLAKGSTVVASIFSILDRKSLIQGLCEAKNNTNLEKMTGRIEMKKVDFAYPSRPNRLVLREFSLEVKAGTSIGLVGKSGCGKSTAIALIQRFYDVDKGSLKIDGVDIRLLDIGWYRRHMALVSQEPVIYSGTIRENILFGKLNASENEVVEAARAANAHEFISSLKNGYNTECGDRGVTISGGQKQRIAIARAIIRNPTILLLDEATSALDVQSEQLVQEALDNLMVRRTTVVVAHRLNTIRNLDSIAFISEGKVSLQEVQDGITDINTQLIIGLSIEETAFRALHVQPPVEDPTQFSDSKGWPSEQWNEEEAPGEIEEYPLEAPIDCDRVELENHHLRGFFRRPACPPYFGSYQPSEVDGSGASADPANS</sequence>
<evidence type="ECO:0000256" key="10">
    <source>
        <dbReference type="ARBA" id="ARBA00023180"/>
    </source>
</evidence>
<comment type="similarity">
    <text evidence="2">Belongs to the ABC transporter superfamily. ABCB family. Multidrug resistance exporter (TC 3.A.1.201) subfamily.</text>
</comment>
<feature type="transmembrane region" description="Helical" evidence="12">
    <location>
        <begin position="920"/>
        <end position="943"/>
    </location>
</feature>
<keyword evidence="3" id="KW-0813">Transport</keyword>
<feature type="compositionally biased region" description="Low complexity" evidence="11">
    <location>
        <begin position="643"/>
        <end position="655"/>
    </location>
</feature>
<dbReference type="GO" id="GO:0016020">
    <property type="term" value="C:membrane"/>
    <property type="evidence" value="ECO:0007669"/>
    <property type="project" value="UniProtKB-SubCell"/>
</dbReference>
<dbReference type="PANTHER" id="PTHR45136">
    <property type="entry name" value="ABC TRANSPORTER DOMAIN-CONTAINING PROTEIN"/>
    <property type="match status" value="1"/>
</dbReference>
<keyword evidence="16" id="KW-1185">Reference proteome</keyword>
<protein>
    <recommendedName>
        <fullName evidence="17">ABC transporter B family member 8</fullName>
    </recommendedName>
</protein>
<dbReference type="InterPro" id="IPR003593">
    <property type="entry name" value="AAA+_ATPase"/>
</dbReference>
<feature type="transmembrane region" description="Helical" evidence="12">
    <location>
        <begin position="829"/>
        <end position="857"/>
    </location>
</feature>
<dbReference type="GO" id="GO:0005524">
    <property type="term" value="F:ATP binding"/>
    <property type="evidence" value="ECO:0007669"/>
    <property type="project" value="UniProtKB-KW"/>
</dbReference>
<evidence type="ECO:0000256" key="9">
    <source>
        <dbReference type="ARBA" id="ARBA00023136"/>
    </source>
</evidence>
<dbReference type="FunFam" id="3.40.50.300:FF:000251">
    <property type="entry name" value="ABC transporter B family member 19"/>
    <property type="match status" value="1"/>
</dbReference>
<evidence type="ECO:0000256" key="6">
    <source>
        <dbReference type="ARBA" id="ARBA00022741"/>
    </source>
</evidence>